<evidence type="ECO:0000313" key="1">
    <source>
        <dbReference type="EMBL" id="KAF7171804.1"/>
    </source>
</evidence>
<organism evidence="1 2">
    <name type="scientific">Aspergillus felis</name>
    <dbReference type="NCBI Taxonomy" id="1287682"/>
    <lineage>
        <taxon>Eukaryota</taxon>
        <taxon>Fungi</taxon>
        <taxon>Dikarya</taxon>
        <taxon>Ascomycota</taxon>
        <taxon>Pezizomycotina</taxon>
        <taxon>Eurotiomycetes</taxon>
        <taxon>Eurotiomycetidae</taxon>
        <taxon>Eurotiales</taxon>
        <taxon>Aspergillaceae</taxon>
        <taxon>Aspergillus</taxon>
        <taxon>Aspergillus subgen. Fumigati</taxon>
    </lineage>
</organism>
<accession>A0A8H6QFQ3</accession>
<sequence length="303" mass="35047">MPSSAEQIFSIYELAEHIILQLNNAVEIIRAQRVCHNWRDVIQTSPALQEACWYRFPDTRDAQTRSISSEQAWKLNPAFNRIGISISKDTANPGDQEQGGFSLEEDIYDKPGSWTTMLATQPPCQRMLIECYGDYCDDDRIYYLIVSMTGCLLMGDIMAVLAECQNRQECGLDRWGGVRHYTGRVFRWDESEWEGYHWLALDRMPDNVSIKVAIELPWGQGGCPGFSLRRLYGSEHFLHEMILHKMIIEHGQEYQWKDHGPSLDRFRPLSKTKYKANLLVVKEHQEGYLSVCSNVFRLLSDVK</sequence>
<name>A0A8H6QFQ3_9EURO</name>
<protein>
    <recommendedName>
        <fullName evidence="3">F-box domain-containing protein</fullName>
    </recommendedName>
</protein>
<dbReference type="EMBL" id="JACBAE010001166">
    <property type="protein sequence ID" value="KAF7171804.1"/>
    <property type="molecule type" value="Genomic_DNA"/>
</dbReference>
<evidence type="ECO:0000313" key="2">
    <source>
        <dbReference type="Proteomes" id="UP000654922"/>
    </source>
</evidence>
<comment type="caution">
    <text evidence="1">The sequence shown here is derived from an EMBL/GenBank/DDBJ whole genome shotgun (WGS) entry which is preliminary data.</text>
</comment>
<evidence type="ECO:0008006" key="3">
    <source>
        <dbReference type="Google" id="ProtNLM"/>
    </source>
</evidence>
<dbReference type="Proteomes" id="UP000654922">
    <property type="component" value="Unassembled WGS sequence"/>
</dbReference>
<dbReference type="SUPFAM" id="SSF81383">
    <property type="entry name" value="F-box domain"/>
    <property type="match status" value="1"/>
</dbReference>
<dbReference type="OrthoDB" id="3800738at2759"/>
<dbReference type="AlphaFoldDB" id="A0A8H6QFQ3"/>
<dbReference type="InterPro" id="IPR036047">
    <property type="entry name" value="F-box-like_dom_sf"/>
</dbReference>
<gene>
    <name evidence="1" type="ORF">CNMCM5623_004135</name>
</gene>
<proteinExistence type="predicted"/>
<reference evidence="1" key="1">
    <citation type="submission" date="2020-06" db="EMBL/GenBank/DDBJ databases">
        <title>Draft genome sequences of strains closely related to Aspergillus parafelis and Aspergillus hiratsukae.</title>
        <authorList>
            <person name="Dos Santos R.A.C."/>
            <person name="Rivero-Menendez O."/>
            <person name="Steenwyk J.L."/>
            <person name="Mead M.E."/>
            <person name="Goldman G.H."/>
            <person name="Alastruey-Izquierdo A."/>
            <person name="Rokas A."/>
        </authorList>
    </citation>
    <scope>NUCLEOTIDE SEQUENCE</scope>
    <source>
        <strain evidence="1">CNM-CM5623</strain>
    </source>
</reference>